<keyword evidence="5 6" id="KW-0067">ATP-binding</keyword>
<keyword evidence="1" id="KW-0723">Serine/threonine-protein kinase</keyword>
<keyword evidence="4" id="KW-0418">Kinase</keyword>
<reference evidence="9" key="1">
    <citation type="submission" date="2023-03" db="EMBL/GenBank/DDBJ databases">
        <title>Electrophorus voltai genome.</title>
        <authorList>
            <person name="Bian C."/>
        </authorList>
    </citation>
    <scope>NUCLEOTIDE SEQUENCE</scope>
    <source>
        <strain evidence="9">CB-2022</strain>
        <tissue evidence="9">Muscle</tissue>
    </source>
</reference>
<evidence type="ECO:0000313" key="9">
    <source>
        <dbReference type="EMBL" id="KAK1798548.1"/>
    </source>
</evidence>
<dbReference type="PANTHER" id="PTHR24347">
    <property type="entry name" value="SERINE/THREONINE-PROTEIN KINASE"/>
    <property type="match status" value="1"/>
</dbReference>
<sequence>MTQANSGAGKMATQWSRVNSAEKKVPHTRMEDEAEIQQIYSFGRKLGQGNFGVVCEATHIKTQKKWAIKKVNKEKAGRSAVKLLEREVKILKRVNHAHIIQLEEVFETPQRMYLVIELCEGGELKRLLQNNKRFSEEETRLIIRNLAEATVYLHKQDIVHRDLKLENILVKNYRQGENEGMVNIKVTDFGLSVQKGGVGSENMLQATCGTPIYMADVTLIAFQKRELSLQASDITQDGASLTTDPRLCPPAPEVIDGHEYSQQCDVWSIGVIMYMLLCGEPPFMSSSEDHLFEMIKKGELNFSGPAWSSVSDAAKRVLRCLLKVDPAHRITASELLDIPWLRGDTSTNTSPTNVLEMMRQFQDTPEEGDSEEVSVDLGSLSLSHFLAKPMASLEPPSAPPSAPPPALVHSSDSDRDGTNSKASKQCQKKKTSPSSSNGVKKNGTALKTVGAVGVAGAQVTNLLLSRAQSTTPHRTRRKAAAEPPLPSSPPRPLRSAQPRARVRQHVTSAPPHQTARALNRAPAPEPKRAVRPHPQPRPQSQQVEPPRRVPKERCAVSGVRRVVAGLQDA</sequence>
<organism evidence="9 10">
    <name type="scientific">Electrophorus voltai</name>
    <dbReference type="NCBI Taxonomy" id="2609070"/>
    <lineage>
        <taxon>Eukaryota</taxon>
        <taxon>Metazoa</taxon>
        <taxon>Chordata</taxon>
        <taxon>Craniata</taxon>
        <taxon>Vertebrata</taxon>
        <taxon>Euteleostomi</taxon>
        <taxon>Actinopterygii</taxon>
        <taxon>Neopterygii</taxon>
        <taxon>Teleostei</taxon>
        <taxon>Ostariophysi</taxon>
        <taxon>Gymnotiformes</taxon>
        <taxon>Gymnotoidei</taxon>
        <taxon>Gymnotidae</taxon>
        <taxon>Electrophorus</taxon>
    </lineage>
</organism>
<proteinExistence type="predicted"/>
<gene>
    <name evidence="9" type="ORF">P4O66_006658</name>
</gene>
<name>A0AAD8ZI79_9TELE</name>
<accession>A0AAD8ZI79</accession>
<evidence type="ECO:0000256" key="5">
    <source>
        <dbReference type="ARBA" id="ARBA00022840"/>
    </source>
</evidence>
<dbReference type="Proteomes" id="UP001239994">
    <property type="component" value="Unassembled WGS sequence"/>
</dbReference>
<evidence type="ECO:0000256" key="6">
    <source>
        <dbReference type="PROSITE-ProRule" id="PRU10141"/>
    </source>
</evidence>
<keyword evidence="10" id="KW-1185">Reference proteome</keyword>
<dbReference type="SMART" id="SM00220">
    <property type="entry name" value="S_TKc"/>
    <property type="match status" value="1"/>
</dbReference>
<dbReference type="PROSITE" id="PS00108">
    <property type="entry name" value="PROTEIN_KINASE_ST"/>
    <property type="match status" value="1"/>
</dbReference>
<protein>
    <recommendedName>
        <fullName evidence="8">Protein kinase domain-containing protein</fullName>
    </recommendedName>
</protein>
<feature type="compositionally biased region" description="Basic and acidic residues" evidence="7">
    <location>
        <begin position="545"/>
        <end position="554"/>
    </location>
</feature>
<dbReference type="InterPro" id="IPR017441">
    <property type="entry name" value="Protein_kinase_ATP_BS"/>
</dbReference>
<evidence type="ECO:0000256" key="7">
    <source>
        <dbReference type="SAM" id="MobiDB-lite"/>
    </source>
</evidence>
<feature type="domain" description="Protein kinase" evidence="8">
    <location>
        <begin position="40"/>
        <end position="341"/>
    </location>
</feature>
<dbReference type="GO" id="GO:0004674">
    <property type="term" value="F:protein serine/threonine kinase activity"/>
    <property type="evidence" value="ECO:0007669"/>
    <property type="project" value="UniProtKB-KW"/>
</dbReference>
<dbReference type="GO" id="GO:0005524">
    <property type="term" value="F:ATP binding"/>
    <property type="evidence" value="ECO:0007669"/>
    <property type="project" value="UniProtKB-UniRule"/>
</dbReference>
<feature type="region of interest" description="Disordered" evidence="7">
    <location>
        <begin position="390"/>
        <end position="442"/>
    </location>
</feature>
<feature type="compositionally biased region" description="Pro residues" evidence="7">
    <location>
        <begin position="396"/>
        <end position="406"/>
    </location>
</feature>
<evidence type="ECO:0000256" key="4">
    <source>
        <dbReference type="ARBA" id="ARBA00022777"/>
    </source>
</evidence>
<dbReference type="PROSITE" id="PS50011">
    <property type="entry name" value="PROTEIN_KINASE_DOM"/>
    <property type="match status" value="1"/>
</dbReference>
<feature type="region of interest" description="Disordered" evidence="7">
    <location>
        <begin position="1"/>
        <end position="30"/>
    </location>
</feature>
<comment type="caution">
    <text evidence="9">The sequence shown here is derived from an EMBL/GenBank/DDBJ whole genome shotgun (WGS) entry which is preliminary data.</text>
</comment>
<dbReference type="SUPFAM" id="SSF56112">
    <property type="entry name" value="Protein kinase-like (PK-like)"/>
    <property type="match status" value="1"/>
</dbReference>
<dbReference type="Gene3D" id="1.10.510.10">
    <property type="entry name" value="Transferase(Phosphotransferase) domain 1"/>
    <property type="match status" value="1"/>
</dbReference>
<dbReference type="FunFam" id="1.10.510.10:FF:000571">
    <property type="entry name" value="Maternal embryonic leucine zipper kinase"/>
    <property type="match status" value="1"/>
</dbReference>
<dbReference type="FunFam" id="3.30.200.20:FF:000315">
    <property type="entry name" value="Calcium-dependent protein kinase 3"/>
    <property type="match status" value="1"/>
</dbReference>
<dbReference type="InterPro" id="IPR000719">
    <property type="entry name" value="Prot_kinase_dom"/>
</dbReference>
<evidence type="ECO:0000259" key="8">
    <source>
        <dbReference type="PROSITE" id="PS50011"/>
    </source>
</evidence>
<feature type="compositionally biased region" description="Basic and acidic residues" evidence="7">
    <location>
        <begin position="20"/>
        <end position="30"/>
    </location>
</feature>
<dbReference type="AlphaFoldDB" id="A0AAD8ZI79"/>
<feature type="region of interest" description="Disordered" evidence="7">
    <location>
        <begin position="465"/>
        <end position="554"/>
    </location>
</feature>
<dbReference type="Pfam" id="PF00069">
    <property type="entry name" value="Pkinase"/>
    <property type="match status" value="2"/>
</dbReference>
<evidence type="ECO:0000313" key="10">
    <source>
        <dbReference type="Proteomes" id="UP001239994"/>
    </source>
</evidence>
<dbReference type="InterPro" id="IPR011009">
    <property type="entry name" value="Kinase-like_dom_sf"/>
</dbReference>
<keyword evidence="2" id="KW-0808">Transferase</keyword>
<feature type="compositionally biased region" description="Pro residues" evidence="7">
    <location>
        <begin position="483"/>
        <end position="492"/>
    </location>
</feature>
<evidence type="ECO:0000256" key="2">
    <source>
        <dbReference type="ARBA" id="ARBA00022679"/>
    </source>
</evidence>
<evidence type="ECO:0000256" key="1">
    <source>
        <dbReference type="ARBA" id="ARBA00022527"/>
    </source>
</evidence>
<dbReference type="EMBL" id="JAROKS010000012">
    <property type="protein sequence ID" value="KAK1798548.1"/>
    <property type="molecule type" value="Genomic_DNA"/>
</dbReference>
<feature type="binding site" evidence="6">
    <location>
        <position position="70"/>
    </location>
    <ligand>
        <name>ATP</name>
        <dbReference type="ChEBI" id="CHEBI:30616"/>
    </ligand>
</feature>
<evidence type="ECO:0000256" key="3">
    <source>
        <dbReference type="ARBA" id="ARBA00022741"/>
    </source>
</evidence>
<keyword evidence="3 6" id="KW-0547">Nucleotide-binding</keyword>
<dbReference type="PROSITE" id="PS00107">
    <property type="entry name" value="PROTEIN_KINASE_ATP"/>
    <property type="match status" value="1"/>
</dbReference>
<dbReference type="InterPro" id="IPR008271">
    <property type="entry name" value="Ser/Thr_kinase_AS"/>
</dbReference>